<keyword evidence="1" id="KW-0560">Oxidoreductase</keyword>
<protein>
    <recommendedName>
        <fullName evidence="2">Enoyl reductase (ER) domain-containing protein</fullName>
    </recommendedName>
</protein>
<evidence type="ECO:0000313" key="3">
    <source>
        <dbReference type="EMBL" id="OGY43075.1"/>
    </source>
</evidence>
<dbReference type="InterPro" id="IPR020843">
    <property type="entry name" value="ER"/>
</dbReference>
<sequence>MKSAQINKYGGSEVVVINQNTPTPEVIAGKVLVEVYAAGINPADWKVRVGYWQEKMPLQFPATLGGDFSGVILEVGEGVSDFKKGDEVYGQASLFSGGSGAFAEMALADAKHIALKPKKVNWLQAAALPLAAVSAYQALIDHMNLSSGQKILLHGGAGGIGSFAIQLAKHLGADVATTAGANDLEYVKSLGAKIIIDYQKQSFTELIKDYDAVFDTVGGETYKKSFAILRKGGIIVSMLESPNQELMNKYGVKAISQFTRATSEFLSKLAELVDRGAIKVMIDKVFSLDQAGDALDYLEKSHTRGKVALQVK</sequence>
<evidence type="ECO:0000256" key="1">
    <source>
        <dbReference type="ARBA" id="ARBA00023002"/>
    </source>
</evidence>
<dbReference type="Pfam" id="PF13602">
    <property type="entry name" value="ADH_zinc_N_2"/>
    <property type="match status" value="1"/>
</dbReference>
<dbReference type="InterPro" id="IPR050700">
    <property type="entry name" value="YIM1/Zinc_Alcohol_DH_Fams"/>
</dbReference>
<feature type="domain" description="Enoyl reductase (ER)" evidence="2">
    <location>
        <begin position="10"/>
        <end position="309"/>
    </location>
</feature>
<proteinExistence type="predicted"/>
<dbReference type="SMART" id="SM00829">
    <property type="entry name" value="PKS_ER"/>
    <property type="match status" value="1"/>
</dbReference>
<dbReference type="SUPFAM" id="SSF50129">
    <property type="entry name" value="GroES-like"/>
    <property type="match status" value="1"/>
</dbReference>
<name>A0A1G1XSL7_9BACT</name>
<dbReference type="Pfam" id="PF08240">
    <property type="entry name" value="ADH_N"/>
    <property type="match status" value="1"/>
</dbReference>
<dbReference type="InterPro" id="IPR013154">
    <property type="entry name" value="ADH-like_N"/>
</dbReference>
<dbReference type="InterPro" id="IPR002364">
    <property type="entry name" value="Quin_OxRdtase/zeta-crystal_CS"/>
</dbReference>
<dbReference type="PANTHER" id="PTHR11695">
    <property type="entry name" value="ALCOHOL DEHYDROGENASE RELATED"/>
    <property type="match status" value="1"/>
</dbReference>
<dbReference type="Proteomes" id="UP000178930">
    <property type="component" value="Unassembled WGS sequence"/>
</dbReference>
<dbReference type="Gene3D" id="3.90.180.10">
    <property type="entry name" value="Medium-chain alcohol dehydrogenases, catalytic domain"/>
    <property type="match status" value="1"/>
</dbReference>
<dbReference type="GO" id="GO:0008270">
    <property type="term" value="F:zinc ion binding"/>
    <property type="evidence" value="ECO:0007669"/>
    <property type="project" value="InterPro"/>
</dbReference>
<dbReference type="PANTHER" id="PTHR11695:SF294">
    <property type="entry name" value="RETICULON-4-INTERACTING PROTEIN 1, MITOCHONDRIAL"/>
    <property type="match status" value="1"/>
</dbReference>
<dbReference type="InterPro" id="IPR011032">
    <property type="entry name" value="GroES-like_sf"/>
</dbReference>
<accession>A0A1G1XSL7</accession>
<dbReference type="STRING" id="1797532.A2729_03865"/>
<dbReference type="PROSITE" id="PS01162">
    <property type="entry name" value="QOR_ZETA_CRYSTAL"/>
    <property type="match status" value="1"/>
</dbReference>
<reference evidence="3 4" key="1">
    <citation type="journal article" date="2016" name="Nat. Commun.">
        <title>Thousands of microbial genomes shed light on interconnected biogeochemical processes in an aquifer system.</title>
        <authorList>
            <person name="Anantharaman K."/>
            <person name="Brown C.T."/>
            <person name="Hug L.A."/>
            <person name="Sharon I."/>
            <person name="Castelle C.J."/>
            <person name="Probst A.J."/>
            <person name="Thomas B.C."/>
            <person name="Singh A."/>
            <person name="Wilkins M.J."/>
            <person name="Karaoz U."/>
            <person name="Brodie E.L."/>
            <person name="Williams K.H."/>
            <person name="Hubbard S.S."/>
            <person name="Banfield J.F."/>
        </authorList>
    </citation>
    <scope>NUCLEOTIDE SEQUENCE [LARGE SCALE GENOMIC DNA]</scope>
</reference>
<dbReference type="Gene3D" id="3.40.50.720">
    <property type="entry name" value="NAD(P)-binding Rossmann-like Domain"/>
    <property type="match status" value="1"/>
</dbReference>
<organism evidence="3 4">
    <name type="scientific">Candidatus Buchananbacteria bacterium RIFCSPHIGHO2_01_FULL_39_14</name>
    <dbReference type="NCBI Taxonomy" id="1797532"/>
    <lineage>
        <taxon>Bacteria</taxon>
        <taxon>Candidatus Buchananiibacteriota</taxon>
    </lineage>
</organism>
<evidence type="ECO:0000259" key="2">
    <source>
        <dbReference type="SMART" id="SM00829"/>
    </source>
</evidence>
<gene>
    <name evidence="3" type="ORF">A2729_03865</name>
</gene>
<comment type="caution">
    <text evidence="3">The sequence shown here is derived from an EMBL/GenBank/DDBJ whole genome shotgun (WGS) entry which is preliminary data.</text>
</comment>
<evidence type="ECO:0000313" key="4">
    <source>
        <dbReference type="Proteomes" id="UP000178930"/>
    </source>
</evidence>
<dbReference type="GO" id="GO:0016491">
    <property type="term" value="F:oxidoreductase activity"/>
    <property type="evidence" value="ECO:0007669"/>
    <property type="project" value="UniProtKB-KW"/>
</dbReference>
<dbReference type="CDD" id="cd05289">
    <property type="entry name" value="MDR_like_2"/>
    <property type="match status" value="1"/>
</dbReference>
<dbReference type="EMBL" id="MHIB01000045">
    <property type="protein sequence ID" value="OGY43075.1"/>
    <property type="molecule type" value="Genomic_DNA"/>
</dbReference>
<dbReference type="AlphaFoldDB" id="A0A1G1XSL7"/>
<dbReference type="SUPFAM" id="SSF51735">
    <property type="entry name" value="NAD(P)-binding Rossmann-fold domains"/>
    <property type="match status" value="1"/>
</dbReference>
<dbReference type="InterPro" id="IPR036291">
    <property type="entry name" value="NAD(P)-bd_dom_sf"/>
</dbReference>